<proteinExistence type="predicted"/>
<evidence type="ECO:0000256" key="1">
    <source>
        <dbReference type="SAM" id="SignalP"/>
    </source>
</evidence>
<comment type="caution">
    <text evidence="2">The sequence shown here is derived from an EMBL/GenBank/DDBJ whole genome shotgun (WGS) entry which is preliminary data.</text>
</comment>
<feature type="signal peptide" evidence="1">
    <location>
        <begin position="1"/>
        <end position="29"/>
    </location>
</feature>
<dbReference type="PROSITE" id="PS51257">
    <property type="entry name" value="PROKAR_LIPOPROTEIN"/>
    <property type="match status" value="1"/>
</dbReference>
<dbReference type="Proteomes" id="UP000824049">
    <property type="component" value="Unassembled WGS sequence"/>
</dbReference>
<evidence type="ECO:0000313" key="2">
    <source>
        <dbReference type="EMBL" id="HIZ38777.1"/>
    </source>
</evidence>
<evidence type="ECO:0008006" key="4">
    <source>
        <dbReference type="Google" id="ProtNLM"/>
    </source>
</evidence>
<keyword evidence="1" id="KW-0732">Signal</keyword>
<name>A0A9D2EK92_9FIRM</name>
<evidence type="ECO:0000313" key="3">
    <source>
        <dbReference type="Proteomes" id="UP000824049"/>
    </source>
</evidence>
<reference evidence="2" key="2">
    <citation type="submission" date="2021-04" db="EMBL/GenBank/DDBJ databases">
        <authorList>
            <person name="Gilroy R."/>
        </authorList>
    </citation>
    <scope>NUCLEOTIDE SEQUENCE</scope>
    <source>
        <strain evidence="2">CHK179-28034</strain>
    </source>
</reference>
<gene>
    <name evidence="2" type="ORF">H9968_02455</name>
</gene>
<reference evidence="2" key="1">
    <citation type="journal article" date="2021" name="PeerJ">
        <title>Extensive microbial diversity within the chicken gut microbiome revealed by metagenomics and culture.</title>
        <authorList>
            <person name="Gilroy R."/>
            <person name="Ravi A."/>
            <person name="Getino M."/>
            <person name="Pursley I."/>
            <person name="Horton D.L."/>
            <person name="Alikhan N.F."/>
            <person name="Baker D."/>
            <person name="Gharbi K."/>
            <person name="Hall N."/>
            <person name="Watson M."/>
            <person name="Adriaenssens E.M."/>
            <person name="Foster-Nyarko E."/>
            <person name="Jarju S."/>
            <person name="Secka A."/>
            <person name="Antonio M."/>
            <person name="Oren A."/>
            <person name="Chaudhuri R.R."/>
            <person name="La Ragione R."/>
            <person name="Hildebrand F."/>
            <person name="Pallen M.J."/>
        </authorList>
    </citation>
    <scope>NUCLEOTIDE SEQUENCE</scope>
    <source>
        <strain evidence="2">CHK179-28034</strain>
    </source>
</reference>
<feature type="chain" id="PRO_5039191682" description="Lipoprotein" evidence="1">
    <location>
        <begin position="30"/>
        <end position="123"/>
    </location>
</feature>
<accession>A0A9D2EK92</accession>
<organism evidence="2 3">
    <name type="scientific">Candidatus Anaerobutyricum stercoris</name>
    <dbReference type="NCBI Taxonomy" id="2838457"/>
    <lineage>
        <taxon>Bacteria</taxon>
        <taxon>Bacillati</taxon>
        <taxon>Bacillota</taxon>
        <taxon>Clostridia</taxon>
        <taxon>Lachnospirales</taxon>
        <taxon>Lachnospiraceae</taxon>
        <taxon>Anaerobutyricum</taxon>
    </lineage>
</organism>
<sequence>MLMKKIFLAFGITAMTFSACLGNMTMVQAASLSGTQGEPSQAEQRAMLSESNFFSPGRLGQAATLYGTGDKSKKAAIFSPGKFGIINCKDKNMWSENKNKKITWLSPGQFGEKESYLYCWKEK</sequence>
<dbReference type="AlphaFoldDB" id="A0A9D2EK92"/>
<dbReference type="EMBL" id="DXBR01000030">
    <property type="protein sequence ID" value="HIZ38777.1"/>
    <property type="molecule type" value="Genomic_DNA"/>
</dbReference>
<protein>
    <recommendedName>
        <fullName evidence="4">Lipoprotein</fullName>
    </recommendedName>
</protein>